<protein>
    <submittedName>
        <fullName evidence="2">Uncharacterized protein</fullName>
    </submittedName>
</protein>
<feature type="transmembrane region" description="Helical" evidence="1">
    <location>
        <begin position="89"/>
        <end position="111"/>
    </location>
</feature>
<reference evidence="2" key="1">
    <citation type="submission" date="2020-04" db="EMBL/GenBank/DDBJ databases">
        <authorList>
            <person name="Zhang T."/>
        </authorList>
    </citation>
    <scope>NUCLEOTIDE SEQUENCE</scope>
    <source>
        <strain evidence="2">HKST-UBA02</strain>
    </source>
</reference>
<evidence type="ECO:0000256" key="1">
    <source>
        <dbReference type="SAM" id="Phobius"/>
    </source>
</evidence>
<sequence length="269" mass="29180">MAETLARVSTHLLIPILFAVWLAHSTPKNRVEWAIDLSLFWSYCILIFLVGFWAELSYPLRYVPPILLLAATVWSSRRLRDAPSQPLRVGRTLVLSLLAGVLGFAALQAVLAQTPGGEPAASLAFPLRDGTYYTVNGGRHVSVNRFASVDSLRTALEVARMGRGGRLDTSTIPTVWSPCDGVVDAIREDGIYLRTREGDSPLEVQLWPLESLRVGVGDSVRVGTELGMLAAPAGGATLRIAASRSGTPAPIRFGRFYLARNALFRAPGQ</sequence>
<feature type="transmembrane region" description="Helical" evidence="1">
    <location>
        <begin position="60"/>
        <end position="77"/>
    </location>
</feature>
<keyword evidence="1" id="KW-1133">Transmembrane helix</keyword>
<keyword evidence="1" id="KW-0812">Transmembrane</keyword>
<feature type="transmembrane region" description="Helical" evidence="1">
    <location>
        <begin position="6"/>
        <end position="23"/>
    </location>
</feature>
<keyword evidence="1" id="KW-0472">Membrane</keyword>
<reference evidence="2" key="2">
    <citation type="journal article" date="2021" name="Microbiome">
        <title>Successional dynamics and alternative stable states in a saline activated sludge microbial community over 9 years.</title>
        <authorList>
            <person name="Wang Y."/>
            <person name="Ye J."/>
            <person name="Ju F."/>
            <person name="Liu L."/>
            <person name="Boyd J.A."/>
            <person name="Deng Y."/>
            <person name="Parks D.H."/>
            <person name="Jiang X."/>
            <person name="Yin X."/>
            <person name="Woodcroft B.J."/>
            <person name="Tyson G.W."/>
            <person name="Hugenholtz P."/>
            <person name="Polz M.F."/>
            <person name="Zhang T."/>
        </authorList>
    </citation>
    <scope>NUCLEOTIDE SEQUENCE</scope>
    <source>
        <strain evidence="2">HKST-UBA02</strain>
    </source>
</reference>
<feature type="transmembrane region" description="Helical" evidence="1">
    <location>
        <begin position="35"/>
        <end position="54"/>
    </location>
</feature>
<evidence type="ECO:0000313" key="3">
    <source>
        <dbReference type="Proteomes" id="UP000739538"/>
    </source>
</evidence>
<organism evidence="2 3">
    <name type="scientific">Eiseniibacteriota bacterium</name>
    <dbReference type="NCBI Taxonomy" id="2212470"/>
    <lineage>
        <taxon>Bacteria</taxon>
        <taxon>Candidatus Eiseniibacteriota</taxon>
    </lineage>
</organism>
<accession>A0A956NAB6</accession>
<dbReference type="AlphaFoldDB" id="A0A956NAB6"/>
<proteinExistence type="predicted"/>
<dbReference type="Proteomes" id="UP000739538">
    <property type="component" value="Unassembled WGS sequence"/>
</dbReference>
<gene>
    <name evidence="2" type="ORF">KDA27_05400</name>
</gene>
<evidence type="ECO:0000313" key="2">
    <source>
        <dbReference type="EMBL" id="MCA9755218.1"/>
    </source>
</evidence>
<name>A0A956NAB6_UNCEI</name>
<comment type="caution">
    <text evidence="2">The sequence shown here is derived from an EMBL/GenBank/DDBJ whole genome shotgun (WGS) entry which is preliminary data.</text>
</comment>
<dbReference type="EMBL" id="JAGQHS010000018">
    <property type="protein sequence ID" value="MCA9755218.1"/>
    <property type="molecule type" value="Genomic_DNA"/>
</dbReference>